<dbReference type="InterPro" id="IPR004195">
    <property type="entry name" value="Head_decoration_D"/>
</dbReference>
<organism evidence="1 2">
    <name type="scientific">Paenibacillus odorifer</name>
    <dbReference type="NCBI Taxonomy" id="189426"/>
    <lineage>
        <taxon>Bacteria</taxon>
        <taxon>Bacillati</taxon>
        <taxon>Bacillota</taxon>
        <taxon>Bacilli</taxon>
        <taxon>Bacillales</taxon>
        <taxon>Paenibacillaceae</taxon>
        <taxon>Paenibacillus</taxon>
    </lineage>
</organism>
<name>A0AB36J5H3_9BACL</name>
<dbReference type="Proteomes" id="UP000187323">
    <property type="component" value="Unassembled WGS sequence"/>
</dbReference>
<protein>
    <submittedName>
        <fullName evidence="1">Head decoration protein</fullName>
    </submittedName>
</protein>
<sequence>MNGSQYNGAPGPGPIYTQEFTEVLASTDLQAKLPGGIMLKKGQGVLKKGTVIGKITTAGADKDKAVAYKASASDGSEVALCILDNDHDTTNADIGASAWIAGIFTESKLTGIDAAARTALKLCYFV</sequence>
<comment type="caution">
    <text evidence="1">The sequence shown here is derived from an EMBL/GenBank/DDBJ whole genome shotgun (WGS) entry which is preliminary data.</text>
</comment>
<dbReference type="RefSeq" id="WP_076138806.1">
    <property type="nucleotide sequence ID" value="NZ_MPTO01000047.1"/>
</dbReference>
<accession>A0AB36J5H3</accession>
<dbReference type="EMBL" id="MPTO01000047">
    <property type="protein sequence ID" value="OME10543.1"/>
    <property type="molecule type" value="Genomic_DNA"/>
</dbReference>
<dbReference type="Pfam" id="PF02924">
    <property type="entry name" value="HDPD"/>
    <property type="match status" value="1"/>
</dbReference>
<evidence type="ECO:0000313" key="1">
    <source>
        <dbReference type="EMBL" id="OME10543.1"/>
    </source>
</evidence>
<reference evidence="1 2" key="1">
    <citation type="submission" date="2016-10" db="EMBL/GenBank/DDBJ databases">
        <title>Paenibacillus species isolates.</title>
        <authorList>
            <person name="Beno S.M."/>
        </authorList>
    </citation>
    <scope>NUCLEOTIDE SEQUENCE [LARGE SCALE GENOMIC DNA]</scope>
    <source>
        <strain evidence="1 2">FSL H7-0918</strain>
    </source>
</reference>
<proteinExistence type="predicted"/>
<dbReference type="AlphaFoldDB" id="A0AB36J5H3"/>
<evidence type="ECO:0000313" key="2">
    <source>
        <dbReference type="Proteomes" id="UP000187323"/>
    </source>
</evidence>
<gene>
    <name evidence="1" type="ORF">BSK47_30530</name>
</gene>